<evidence type="ECO:0000313" key="5">
    <source>
        <dbReference type="WBParaSite" id="GPUH_0000079101-mRNA-1"/>
    </source>
</evidence>
<reference evidence="5" key="1">
    <citation type="submission" date="2016-06" db="UniProtKB">
        <authorList>
            <consortium name="WormBaseParasite"/>
        </authorList>
    </citation>
    <scope>IDENTIFICATION</scope>
</reference>
<feature type="region of interest" description="Disordered" evidence="1">
    <location>
        <begin position="234"/>
        <end position="273"/>
    </location>
</feature>
<protein>
    <submittedName>
        <fullName evidence="5">SET domain-containing protein</fullName>
    </submittedName>
</protein>
<feature type="compositionally biased region" description="Acidic residues" evidence="1">
    <location>
        <begin position="400"/>
        <end position="418"/>
    </location>
</feature>
<dbReference type="PROSITE" id="PS50280">
    <property type="entry name" value="SET"/>
    <property type="match status" value="1"/>
</dbReference>
<feature type="region of interest" description="Disordered" evidence="1">
    <location>
        <begin position="88"/>
        <end position="124"/>
    </location>
</feature>
<dbReference type="GO" id="GO:0005634">
    <property type="term" value="C:nucleus"/>
    <property type="evidence" value="ECO:0007669"/>
    <property type="project" value="TreeGrafter"/>
</dbReference>
<sequence>MCFRKKRAQLWLGPAAYINHDCYPNCKFVPNCHTAVVQVLRDIAKGEEITTYYGDNFFGENNRRCECPTCEQNHKGAFANLDHTTAISKEDERQMDGDKSSNSYTLRVTNSRRSRSSAWSDGVRSSVVRRRHSKRIKQRALTCIIPQRPEAVDTAHCSRKRSNYDSGQSCKRREILSDISSVPITSLPSASVSKTRKVKKTYTVSDTAFNRLESQMKPSNDALVSTANASIHKISARQASKENRSARTRQRSSRNHHSPAFSSQKYEKPQESHEGLQILADVATKMSLIDRPHARSSLSTDSWNCSFDIGADNDGGEGIDEQFYNGDGGTEFSRASDSSRRCSLSSRYSAAEFVEYQVRENSTSKDGSGISAEVTGNGGGDDDDDEDGDRSSNIFLSSSADDDCDEACGNDDSDESSDEISKPKDTEDNFPDSARVFSGVDRASHPLLRKSSTFDHVPLCRYCGSIPKIFKIT</sequence>
<gene>
    <name evidence="3" type="ORF">GPUH_LOCUS792</name>
</gene>
<reference evidence="3 4" key="2">
    <citation type="submission" date="2018-11" db="EMBL/GenBank/DDBJ databases">
        <authorList>
            <consortium name="Pathogen Informatics"/>
        </authorList>
    </citation>
    <scope>NUCLEOTIDE SEQUENCE [LARGE SCALE GENOMIC DNA]</scope>
</reference>
<dbReference type="WBParaSite" id="GPUH_0000079101-mRNA-1">
    <property type="protein sequence ID" value="GPUH_0000079101-mRNA-1"/>
    <property type="gene ID" value="GPUH_0000079101"/>
</dbReference>
<accession>A0A183CWF0</accession>
<dbReference type="SUPFAM" id="SSF82199">
    <property type="entry name" value="SET domain"/>
    <property type="match status" value="1"/>
</dbReference>
<dbReference type="EMBL" id="UYRT01000797">
    <property type="protein sequence ID" value="VDK28731.1"/>
    <property type="molecule type" value="Genomic_DNA"/>
</dbReference>
<organism evidence="5">
    <name type="scientific">Gongylonema pulchrum</name>
    <dbReference type="NCBI Taxonomy" id="637853"/>
    <lineage>
        <taxon>Eukaryota</taxon>
        <taxon>Metazoa</taxon>
        <taxon>Ecdysozoa</taxon>
        <taxon>Nematoda</taxon>
        <taxon>Chromadorea</taxon>
        <taxon>Rhabditida</taxon>
        <taxon>Spirurina</taxon>
        <taxon>Spiruromorpha</taxon>
        <taxon>Spiruroidea</taxon>
        <taxon>Gongylonematidae</taxon>
        <taxon>Gongylonema</taxon>
    </lineage>
</organism>
<feature type="compositionally biased region" description="Basic residues" evidence="1">
    <location>
        <begin position="246"/>
        <end position="257"/>
    </location>
</feature>
<dbReference type="GO" id="GO:0042799">
    <property type="term" value="F:histone H4K20 methyltransferase activity"/>
    <property type="evidence" value="ECO:0007669"/>
    <property type="project" value="TreeGrafter"/>
</dbReference>
<dbReference type="InterPro" id="IPR039977">
    <property type="entry name" value="Suv4-20/Set9"/>
</dbReference>
<proteinExistence type="predicted"/>
<name>A0A183CWF0_9BILA</name>
<keyword evidence="4" id="KW-1185">Reference proteome</keyword>
<dbReference type="InterPro" id="IPR046341">
    <property type="entry name" value="SET_dom_sf"/>
</dbReference>
<evidence type="ECO:0000313" key="3">
    <source>
        <dbReference type="EMBL" id="VDK28731.1"/>
    </source>
</evidence>
<feature type="region of interest" description="Disordered" evidence="1">
    <location>
        <begin position="360"/>
        <end position="434"/>
    </location>
</feature>
<evidence type="ECO:0000259" key="2">
    <source>
        <dbReference type="PROSITE" id="PS50280"/>
    </source>
</evidence>
<dbReference type="Gene3D" id="2.170.270.10">
    <property type="entry name" value="SET domain"/>
    <property type="match status" value="1"/>
</dbReference>
<dbReference type="Proteomes" id="UP000271098">
    <property type="component" value="Unassembled WGS sequence"/>
</dbReference>
<dbReference type="PANTHER" id="PTHR12977:SF4">
    <property type="entry name" value="HISTONE-LYSINE N-METHYLTRANSFERASE KMT5B"/>
    <property type="match status" value="1"/>
</dbReference>
<dbReference type="OrthoDB" id="6627536at2759"/>
<feature type="compositionally biased region" description="Polar residues" evidence="1">
    <location>
        <begin position="100"/>
        <end position="109"/>
    </location>
</feature>
<evidence type="ECO:0000256" key="1">
    <source>
        <dbReference type="SAM" id="MobiDB-lite"/>
    </source>
</evidence>
<evidence type="ECO:0000313" key="4">
    <source>
        <dbReference type="Proteomes" id="UP000271098"/>
    </source>
</evidence>
<feature type="domain" description="SET" evidence="2">
    <location>
        <begin position="1"/>
        <end position="54"/>
    </location>
</feature>
<dbReference type="InterPro" id="IPR001214">
    <property type="entry name" value="SET_dom"/>
</dbReference>
<dbReference type="AlphaFoldDB" id="A0A183CWF0"/>
<dbReference type="PANTHER" id="PTHR12977">
    <property type="entry name" value="SUPPRESSOR OF VARIEGATION 4-20-RELATED"/>
    <property type="match status" value="1"/>
</dbReference>
<feature type="compositionally biased region" description="Basic and acidic residues" evidence="1">
    <location>
        <begin position="88"/>
        <end position="99"/>
    </location>
</feature>
<dbReference type="Pfam" id="PF00856">
    <property type="entry name" value="SET"/>
    <property type="match status" value="1"/>
</dbReference>